<dbReference type="EMBL" id="FOOK01000011">
    <property type="protein sequence ID" value="SFF99276.1"/>
    <property type="molecule type" value="Genomic_DNA"/>
</dbReference>
<evidence type="ECO:0000256" key="4">
    <source>
        <dbReference type="ARBA" id="ARBA00022989"/>
    </source>
</evidence>
<evidence type="ECO:0000256" key="6">
    <source>
        <dbReference type="ARBA" id="ARBA00038076"/>
    </source>
</evidence>
<name>A0A1I2NCR6_9BACL</name>
<evidence type="ECO:0000256" key="1">
    <source>
        <dbReference type="ARBA" id="ARBA00004651"/>
    </source>
</evidence>
<feature type="transmembrane region" description="Helical" evidence="8">
    <location>
        <begin position="710"/>
        <end position="733"/>
    </location>
</feature>
<keyword evidence="2" id="KW-1003">Cell membrane</keyword>
<gene>
    <name evidence="10" type="ORF">SAMN04488025_11175</name>
</gene>
<dbReference type="STRING" id="201973.SAMN04488025_11175"/>
<proteinExistence type="inferred from homology"/>
<keyword evidence="3 8" id="KW-0812">Transmembrane</keyword>
<dbReference type="Proteomes" id="UP000198661">
    <property type="component" value="Unassembled WGS sequence"/>
</dbReference>
<evidence type="ECO:0000256" key="2">
    <source>
        <dbReference type="ARBA" id="ARBA00022475"/>
    </source>
</evidence>
<evidence type="ECO:0000313" key="10">
    <source>
        <dbReference type="EMBL" id="SFF99276.1"/>
    </source>
</evidence>
<keyword evidence="5 8" id="KW-0472">Membrane</keyword>
<keyword evidence="4 8" id="KW-1133">Transmembrane helix</keyword>
<feature type="transmembrane region" description="Helical" evidence="8">
    <location>
        <begin position="645"/>
        <end position="668"/>
    </location>
</feature>
<dbReference type="Pfam" id="PF02687">
    <property type="entry name" value="FtsX"/>
    <property type="match status" value="2"/>
</dbReference>
<evidence type="ECO:0000256" key="5">
    <source>
        <dbReference type="ARBA" id="ARBA00023136"/>
    </source>
</evidence>
<feature type="transmembrane region" description="Helical" evidence="8">
    <location>
        <begin position="836"/>
        <end position="862"/>
    </location>
</feature>
<feature type="transmembrane region" description="Helical" evidence="8">
    <location>
        <begin position="561"/>
        <end position="588"/>
    </location>
</feature>
<dbReference type="OrthoDB" id="3268975at2"/>
<feature type="domain" description="ABC3 transporter permease C-terminal" evidence="9">
    <location>
        <begin position="566"/>
        <end position="671"/>
    </location>
</feature>
<dbReference type="InterPro" id="IPR003838">
    <property type="entry name" value="ABC3_permease_C"/>
</dbReference>
<dbReference type="InterPro" id="IPR050250">
    <property type="entry name" value="Macrolide_Exporter_MacB"/>
</dbReference>
<feature type="transmembrane region" description="Helical" evidence="8">
    <location>
        <begin position="753"/>
        <end position="778"/>
    </location>
</feature>
<protein>
    <submittedName>
        <fullName evidence="10">FtsX-like permease family protein</fullName>
    </submittedName>
</protein>
<comment type="subcellular location">
    <subcellularLocation>
        <location evidence="1">Cell membrane</location>
        <topology evidence="1">Multi-pass membrane protein</topology>
    </subcellularLocation>
</comment>
<feature type="region of interest" description="Disordered" evidence="7">
    <location>
        <begin position="434"/>
        <end position="454"/>
    </location>
</feature>
<dbReference type="GO" id="GO:0022857">
    <property type="term" value="F:transmembrane transporter activity"/>
    <property type="evidence" value="ECO:0007669"/>
    <property type="project" value="TreeGrafter"/>
</dbReference>
<evidence type="ECO:0000259" key="9">
    <source>
        <dbReference type="Pfam" id="PF02687"/>
    </source>
</evidence>
<dbReference type="PANTHER" id="PTHR30572:SF4">
    <property type="entry name" value="ABC TRANSPORTER PERMEASE YTRF"/>
    <property type="match status" value="1"/>
</dbReference>
<dbReference type="PANTHER" id="PTHR30572">
    <property type="entry name" value="MEMBRANE COMPONENT OF TRANSPORTER-RELATED"/>
    <property type="match status" value="1"/>
</dbReference>
<feature type="domain" description="ABC3 transporter permease C-terminal" evidence="9">
    <location>
        <begin position="757"/>
        <end position="866"/>
    </location>
</feature>
<evidence type="ECO:0000313" key="11">
    <source>
        <dbReference type="Proteomes" id="UP000198661"/>
    </source>
</evidence>
<organism evidence="10 11">
    <name type="scientific">Planifilum fulgidum</name>
    <dbReference type="NCBI Taxonomy" id="201973"/>
    <lineage>
        <taxon>Bacteria</taxon>
        <taxon>Bacillati</taxon>
        <taxon>Bacillota</taxon>
        <taxon>Bacilli</taxon>
        <taxon>Bacillales</taxon>
        <taxon>Thermoactinomycetaceae</taxon>
        <taxon>Planifilum</taxon>
    </lineage>
</organism>
<evidence type="ECO:0000256" key="7">
    <source>
        <dbReference type="SAM" id="MobiDB-lite"/>
    </source>
</evidence>
<evidence type="ECO:0000256" key="8">
    <source>
        <dbReference type="SAM" id="Phobius"/>
    </source>
</evidence>
<feature type="transmembrane region" description="Helical" evidence="8">
    <location>
        <begin position="883"/>
        <end position="905"/>
    </location>
</feature>
<dbReference type="RefSeq" id="WP_092037785.1">
    <property type="nucleotide sequence ID" value="NZ_FOOK01000011.1"/>
</dbReference>
<evidence type="ECO:0000256" key="3">
    <source>
        <dbReference type="ARBA" id="ARBA00022692"/>
    </source>
</evidence>
<reference evidence="10 11" key="1">
    <citation type="submission" date="2016-10" db="EMBL/GenBank/DDBJ databases">
        <authorList>
            <person name="de Groot N.N."/>
        </authorList>
    </citation>
    <scope>NUCLEOTIDE SEQUENCE [LARGE SCALE GENOMIC DNA]</scope>
    <source>
        <strain evidence="10 11">DSM 44945</strain>
    </source>
</reference>
<sequence length="907" mass="100077">MIRFIWRNLWRRKERIILTLVGVLTVSSGLGYLFGLSESNTGTVVDLLQKRWKASYHIVVRPPGTRGVTERKHLLEPNYLSGIGGGISLDQYKTIKGIDGVETAAPVAMIGYVPFQRYVEGHRIEKEGIYRVTKTKAVDHGIRVEKEKWHDYIVQGPWYSPLDFRETERVYGVSLIKDYPEKLMISHSVLLAGIDPVQEARLVGLDRAVVSQGKSRYFDKDKVSITNGEILGKTYQRVEIPVLISNQSSSAVTYTWTIERLDLPFADEKTAVETMENVKRRGGKSYLDTLDAEGNPAVVSYGGRELFRQMAVDLTGIDPLTGKPAASEGERVSLTLLDQPISKPSPLTYREAKSPFPDRWPLAYEVKPVPAEKGKEVVGFPLQSGSFRPFDYFTATLHFNYVGFFDPSKLNIAKDPLTELPMETYRPPSAKWVLDSENRPVNPPKQLKPTDNPLGLLTQPPTMLTTLEAAQALVGDRPISAIRVKVSGVERLDEKSQARLEKIAAEIEKKTGLITDITLGSSPQPILLHVPAVGDLPELGWIEQPWVRIGSAITLFRETKLGYSGIVAGVIAVAAVYVLAMNGMFFLARRKEVAILLAVGWRPSQVTRMVLLEAGLWGLLAAIVSMAMLTFAHAQQGTAVPLDRLAAAGCLAMGLYLVGGFVTAVMAARVSPYETMRTGESDPVIRRWIAVSNRWTLAWSYFAGKWRRNLLSVLTIAIPSALFNFFVFVTIRLKGVFYTTWLGQYVSMQVGPAHYAAVGIAWMIAVLTTTEVLWQNVAERKPEIALLRSLGWRDGSIRFLMLSEGILCGLMAGIVGGAVSLFWINGIYGTVPWKDLAALSASGLIPAVVGLMGAVIPSEMAVRISPLRELNGAFVTEEKAERYLGMAVALVALGCLIGMMGVLILRW</sequence>
<keyword evidence="11" id="KW-1185">Reference proteome</keyword>
<accession>A0A1I2NCR6</accession>
<dbReference type="AlphaFoldDB" id="A0A1I2NCR6"/>
<dbReference type="GO" id="GO:0005886">
    <property type="term" value="C:plasma membrane"/>
    <property type="evidence" value="ECO:0007669"/>
    <property type="project" value="UniProtKB-SubCell"/>
</dbReference>
<feature type="transmembrane region" description="Helical" evidence="8">
    <location>
        <begin position="609"/>
        <end position="633"/>
    </location>
</feature>
<feature type="transmembrane region" description="Helical" evidence="8">
    <location>
        <begin position="799"/>
        <end position="824"/>
    </location>
</feature>
<comment type="similarity">
    <text evidence="6">Belongs to the ABC-4 integral membrane protein family.</text>
</comment>